<dbReference type="InterPro" id="IPR001138">
    <property type="entry name" value="Zn2Cys6_DnaBD"/>
</dbReference>
<dbReference type="CDD" id="cd12148">
    <property type="entry name" value="fungal_TF_MHR"/>
    <property type="match status" value="1"/>
</dbReference>
<dbReference type="PANTHER" id="PTHR47424:SF4">
    <property type="entry name" value="ZN(II)2CYS6 TRANSCRIPTION FACTOR (EUROFUNG)"/>
    <property type="match status" value="1"/>
</dbReference>
<dbReference type="CDD" id="cd00067">
    <property type="entry name" value="GAL4"/>
    <property type="match status" value="1"/>
</dbReference>
<evidence type="ECO:0000256" key="4">
    <source>
        <dbReference type="ARBA" id="ARBA00023242"/>
    </source>
</evidence>
<evidence type="ECO:0000256" key="3">
    <source>
        <dbReference type="ARBA" id="ARBA00023163"/>
    </source>
</evidence>
<dbReference type="Pfam" id="PF04082">
    <property type="entry name" value="Fungal_trans"/>
    <property type="match status" value="1"/>
</dbReference>
<dbReference type="Pfam" id="PF00172">
    <property type="entry name" value="Zn_clus"/>
    <property type="match status" value="1"/>
</dbReference>
<organism evidence="7 8">
    <name type="scientific">Chaetomium fimeti</name>
    <dbReference type="NCBI Taxonomy" id="1854472"/>
    <lineage>
        <taxon>Eukaryota</taxon>
        <taxon>Fungi</taxon>
        <taxon>Dikarya</taxon>
        <taxon>Ascomycota</taxon>
        <taxon>Pezizomycotina</taxon>
        <taxon>Sordariomycetes</taxon>
        <taxon>Sordariomycetidae</taxon>
        <taxon>Sordariales</taxon>
        <taxon>Chaetomiaceae</taxon>
        <taxon>Chaetomium</taxon>
    </lineage>
</organism>
<protein>
    <submittedName>
        <fullName evidence="7">Fungal-specific transcription factor domain-containing protein</fullName>
    </submittedName>
</protein>
<name>A0AAE0HAT9_9PEZI</name>
<dbReference type="GO" id="GO:0005634">
    <property type="term" value="C:nucleus"/>
    <property type="evidence" value="ECO:0007669"/>
    <property type="project" value="TreeGrafter"/>
</dbReference>
<dbReference type="GO" id="GO:0008270">
    <property type="term" value="F:zinc ion binding"/>
    <property type="evidence" value="ECO:0007669"/>
    <property type="project" value="InterPro"/>
</dbReference>
<comment type="caution">
    <text evidence="7">The sequence shown here is derived from an EMBL/GenBank/DDBJ whole genome shotgun (WGS) entry which is preliminary data.</text>
</comment>
<feature type="domain" description="Zn(2)-C6 fungal-type" evidence="6">
    <location>
        <begin position="22"/>
        <end position="55"/>
    </location>
</feature>
<dbReference type="InterPro" id="IPR036864">
    <property type="entry name" value="Zn2-C6_fun-type_DNA-bd_sf"/>
</dbReference>
<evidence type="ECO:0000313" key="8">
    <source>
        <dbReference type="Proteomes" id="UP001278766"/>
    </source>
</evidence>
<reference evidence="7" key="2">
    <citation type="submission" date="2023-06" db="EMBL/GenBank/DDBJ databases">
        <authorList>
            <consortium name="Lawrence Berkeley National Laboratory"/>
            <person name="Haridas S."/>
            <person name="Hensen N."/>
            <person name="Bonometti L."/>
            <person name="Westerberg I."/>
            <person name="Brannstrom I.O."/>
            <person name="Guillou S."/>
            <person name="Cros-Aarteil S."/>
            <person name="Calhoun S."/>
            <person name="Kuo A."/>
            <person name="Mondo S."/>
            <person name="Pangilinan J."/>
            <person name="Riley R."/>
            <person name="Labutti K."/>
            <person name="Andreopoulos B."/>
            <person name="Lipzen A."/>
            <person name="Chen C."/>
            <person name="Yanf M."/>
            <person name="Daum C."/>
            <person name="Ng V."/>
            <person name="Clum A."/>
            <person name="Steindorff A."/>
            <person name="Ohm R."/>
            <person name="Martin F."/>
            <person name="Silar P."/>
            <person name="Natvig D."/>
            <person name="Lalanne C."/>
            <person name="Gautier V."/>
            <person name="Ament-Velasquez S.L."/>
            <person name="Kruys A."/>
            <person name="Hutchinson M.I."/>
            <person name="Powell A.J."/>
            <person name="Barry K."/>
            <person name="Miller A.N."/>
            <person name="Grigoriev I.V."/>
            <person name="Debuchy R."/>
            <person name="Gladieux P."/>
            <person name="Thoren M.H."/>
            <person name="Johannesson H."/>
        </authorList>
    </citation>
    <scope>NUCLEOTIDE SEQUENCE</scope>
    <source>
        <strain evidence="7">CBS 168.71</strain>
    </source>
</reference>
<reference evidence="7" key="1">
    <citation type="journal article" date="2023" name="Mol. Phylogenet. Evol.">
        <title>Genome-scale phylogeny and comparative genomics of the fungal order Sordariales.</title>
        <authorList>
            <person name="Hensen N."/>
            <person name="Bonometti L."/>
            <person name="Westerberg I."/>
            <person name="Brannstrom I.O."/>
            <person name="Guillou S."/>
            <person name="Cros-Aarteil S."/>
            <person name="Calhoun S."/>
            <person name="Haridas S."/>
            <person name="Kuo A."/>
            <person name="Mondo S."/>
            <person name="Pangilinan J."/>
            <person name="Riley R."/>
            <person name="LaButti K."/>
            <person name="Andreopoulos B."/>
            <person name="Lipzen A."/>
            <person name="Chen C."/>
            <person name="Yan M."/>
            <person name="Daum C."/>
            <person name="Ng V."/>
            <person name="Clum A."/>
            <person name="Steindorff A."/>
            <person name="Ohm R.A."/>
            <person name="Martin F."/>
            <person name="Silar P."/>
            <person name="Natvig D.O."/>
            <person name="Lalanne C."/>
            <person name="Gautier V."/>
            <person name="Ament-Velasquez S.L."/>
            <person name="Kruys A."/>
            <person name="Hutchinson M.I."/>
            <person name="Powell A.J."/>
            <person name="Barry K."/>
            <person name="Miller A.N."/>
            <person name="Grigoriev I.V."/>
            <person name="Debuchy R."/>
            <person name="Gladieux P."/>
            <person name="Hiltunen Thoren M."/>
            <person name="Johannesson H."/>
        </authorList>
    </citation>
    <scope>NUCLEOTIDE SEQUENCE</scope>
    <source>
        <strain evidence="7">CBS 168.71</strain>
    </source>
</reference>
<keyword evidence="8" id="KW-1185">Reference proteome</keyword>
<sequence>MASERRSDRGDQQRRRRKIPLACEPCRERKSRCDGAKPICSTCQRRSLPLHLCVYTLDNARTASNEAYIKVLHDRIRLLEKTCADHGVPIPPLESGDPEDASVGPNRTPVSPLLSGPQQRSDTTLPGPSPAQGLRDHASSPGLRPPVPVTSPDHDRLDATESTASVTAMGTVTTEHDVSETFDAANEFYGSSSAASFMKEAYTSVKPHRPRYPGPNVPGAPAFSMSFSGSEPLCNKNTQFAQADKFALPPRNLADHLLSRFWERIYWLHPLFDKATFIQAYETLWRPAHEQSNMPAVPGLGLGSTPGADAGTIVFHCALNTIFALGAQFSDLSLKDKASAIETFFNRSKAFVGLDFIDMNNVGVVQSLLLMALLLQSTPFPNRCWNAVGLACRVAQGLGLHTDSGKTARPQLETEIRRRTWHGCVILDMIVSMTYGRPTMTAHLPDLPVPSTVGFGESLTPQSQAAGGETPSKMCYYVEYIRQCRILGEILSNVYQPSAGTPAGGPPSWPDQKPHGMDAILDLDAKLSRYEAALPPIMSWTSPCDISGLEEERRSVITAQRTVLRGSFLYLRLMLHRPILTQLCADASANPSAEPNSPTRPGAVSAGQELFTSFAAGCAKICLGSAVDLIELIHDTYLTKATGGWWWDGLYAFTAGLAVIVGYLSPTLLASMDKQRLERSWMLCQKILAHFTSFSISAQRSLRVLQKVHADVMSRSTAVLDKDQELPLQPPTISAATAYGEPTGLGQEAAVMQPDDAPLDLGNGFQWQSPAGNAEMFGAGLVFNWDQSLDMLSGGLGMDIYQ</sequence>
<evidence type="ECO:0000313" key="7">
    <source>
        <dbReference type="EMBL" id="KAK3292934.1"/>
    </source>
</evidence>
<dbReference type="SUPFAM" id="SSF57701">
    <property type="entry name" value="Zn2/Cys6 DNA-binding domain"/>
    <property type="match status" value="1"/>
</dbReference>
<evidence type="ECO:0000256" key="2">
    <source>
        <dbReference type="ARBA" id="ARBA00023015"/>
    </source>
</evidence>
<dbReference type="GO" id="GO:0006351">
    <property type="term" value="P:DNA-templated transcription"/>
    <property type="evidence" value="ECO:0007669"/>
    <property type="project" value="InterPro"/>
</dbReference>
<dbReference type="PANTHER" id="PTHR47424">
    <property type="entry name" value="REGULATORY PROTEIN GAL4"/>
    <property type="match status" value="1"/>
</dbReference>
<dbReference type="EMBL" id="JAUEPN010000006">
    <property type="protein sequence ID" value="KAK3292934.1"/>
    <property type="molecule type" value="Genomic_DNA"/>
</dbReference>
<dbReference type="SMART" id="SM00906">
    <property type="entry name" value="Fungal_trans"/>
    <property type="match status" value="1"/>
</dbReference>
<evidence type="ECO:0000256" key="1">
    <source>
        <dbReference type="ARBA" id="ARBA00022723"/>
    </source>
</evidence>
<keyword evidence="1" id="KW-0479">Metal-binding</keyword>
<dbReference type="GO" id="GO:0000978">
    <property type="term" value="F:RNA polymerase II cis-regulatory region sequence-specific DNA binding"/>
    <property type="evidence" value="ECO:0007669"/>
    <property type="project" value="TreeGrafter"/>
</dbReference>
<dbReference type="GO" id="GO:0000435">
    <property type="term" value="P:positive regulation of transcription from RNA polymerase II promoter by galactose"/>
    <property type="evidence" value="ECO:0007669"/>
    <property type="project" value="TreeGrafter"/>
</dbReference>
<dbReference type="InterPro" id="IPR051127">
    <property type="entry name" value="Fungal_SecMet_Regulators"/>
</dbReference>
<evidence type="ECO:0000259" key="6">
    <source>
        <dbReference type="PROSITE" id="PS50048"/>
    </source>
</evidence>
<dbReference type="PROSITE" id="PS50048">
    <property type="entry name" value="ZN2_CY6_FUNGAL_2"/>
    <property type="match status" value="1"/>
</dbReference>
<dbReference type="Proteomes" id="UP001278766">
    <property type="component" value="Unassembled WGS sequence"/>
</dbReference>
<proteinExistence type="predicted"/>
<dbReference type="GeneID" id="87836247"/>
<dbReference type="RefSeq" id="XP_062656448.1">
    <property type="nucleotide sequence ID" value="XM_062799299.1"/>
</dbReference>
<evidence type="ECO:0000256" key="5">
    <source>
        <dbReference type="SAM" id="MobiDB-lite"/>
    </source>
</evidence>
<dbReference type="GO" id="GO:0000981">
    <property type="term" value="F:DNA-binding transcription factor activity, RNA polymerase II-specific"/>
    <property type="evidence" value="ECO:0007669"/>
    <property type="project" value="InterPro"/>
</dbReference>
<dbReference type="SMART" id="SM00066">
    <property type="entry name" value="GAL4"/>
    <property type="match status" value="1"/>
</dbReference>
<keyword evidence="4" id="KW-0539">Nucleus</keyword>
<dbReference type="AlphaFoldDB" id="A0AAE0HAT9"/>
<keyword evidence="3" id="KW-0804">Transcription</keyword>
<gene>
    <name evidence="7" type="ORF">B0H64DRAFT_203548</name>
</gene>
<feature type="compositionally biased region" description="Polar residues" evidence="5">
    <location>
        <begin position="116"/>
        <end position="126"/>
    </location>
</feature>
<dbReference type="Gene3D" id="4.10.240.10">
    <property type="entry name" value="Zn(2)-C6 fungal-type DNA-binding domain"/>
    <property type="match status" value="1"/>
</dbReference>
<dbReference type="InterPro" id="IPR007219">
    <property type="entry name" value="XnlR_reg_dom"/>
</dbReference>
<accession>A0AAE0HAT9</accession>
<keyword evidence="2" id="KW-0805">Transcription regulation</keyword>
<feature type="region of interest" description="Disordered" evidence="5">
    <location>
        <begin position="86"/>
        <end position="157"/>
    </location>
</feature>